<dbReference type="PANTHER" id="PTHR31760">
    <property type="entry name" value="S-ADENOSYL-L-METHIONINE-DEPENDENT METHYLTRANSFERASES SUPERFAMILY PROTEIN"/>
    <property type="match status" value="1"/>
</dbReference>
<evidence type="ECO:0000313" key="8">
    <source>
        <dbReference type="Proteomes" id="UP001596297"/>
    </source>
</evidence>
<evidence type="ECO:0000256" key="2">
    <source>
        <dbReference type="ARBA" id="ARBA00022552"/>
    </source>
</evidence>
<evidence type="ECO:0000256" key="5">
    <source>
        <dbReference type="ARBA" id="ARBA00022691"/>
    </source>
</evidence>
<gene>
    <name evidence="6 7" type="primary">rsmG</name>
    <name evidence="7" type="ORF">ACFP81_07940</name>
</gene>
<keyword evidence="8" id="KW-1185">Reference proteome</keyword>
<organism evidence="7 8">
    <name type="scientific">Deinococcus lacus</name>
    <dbReference type="NCBI Taxonomy" id="392561"/>
    <lineage>
        <taxon>Bacteria</taxon>
        <taxon>Thermotogati</taxon>
        <taxon>Deinococcota</taxon>
        <taxon>Deinococci</taxon>
        <taxon>Deinococcales</taxon>
        <taxon>Deinococcaceae</taxon>
        <taxon>Deinococcus</taxon>
    </lineage>
</organism>
<dbReference type="RefSeq" id="WP_380082959.1">
    <property type="nucleotide sequence ID" value="NZ_JBHSWD010000001.1"/>
</dbReference>
<dbReference type="NCBIfam" id="TIGR00138">
    <property type="entry name" value="rsmG_gidB"/>
    <property type="match status" value="1"/>
</dbReference>
<dbReference type="PANTHER" id="PTHR31760:SF0">
    <property type="entry name" value="S-ADENOSYL-L-METHIONINE-DEPENDENT METHYLTRANSFERASES SUPERFAMILY PROTEIN"/>
    <property type="match status" value="1"/>
</dbReference>
<keyword evidence="4 6" id="KW-0808">Transferase</keyword>
<feature type="binding site" evidence="6">
    <location>
        <position position="158"/>
    </location>
    <ligand>
        <name>S-adenosyl-L-methionine</name>
        <dbReference type="ChEBI" id="CHEBI:59789"/>
    </ligand>
</feature>
<comment type="similarity">
    <text evidence="6">Belongs to the methyltransferase superfamily. RNA methyltransferase RsmG family.</text>
</comment>
<feature type="binding site" evidence="6">
    <location>
        <position position="88"/>
    </location>
    <ligand>
        <name>S-adenosyl-L-methionine</name>
        <dbReference type="ChEBI" id="CHEBI:59789"/>
    </ligand>
</feature>
<comment type="function">
    <text evidence="6">Specifically methylates the N7 position of a guanine in 16S rRNA.</text>
</comment>
<reference evidence="8" key="1">
    <citation type="journal article" date="2019" name="Int. J. Syst. Evol. Microbiol.">
        <title>The Global Catalogue of Microorganisms (GCM) 10K type strain sequencing project: providing services to taxonomists for standard genome sequencing and annotation.</title>
        <authorList>
            <consortium name="The Broad Institute Genomics Platform"/>
            <consortium name="The Broad Institute Genome Sequencing Center for Infectious Disease"/>
            <person name="Wu L."/>
            <person name="Ma J."/>
        </authorList>
    </citation>
    <scope>NUCLEOTIDE SEQUENCE [LARGE SCALE GENOMIC DNA]</scope>
    <source>
        <strain evidence="8">CGMCC 1.15772</strain>
    </source>
</reference>
<keyword evidence="1 6" id="KW-0963">Cytoplasm</keyword>
<dbReference type="HAMAP" id="MF_00074">
    <property type="entry name" value="16SrRNA_methyltr_G"/>
    <property type="match status" value="1"/>
</dbReference>
<dbReference type="EMBL" id="JBHSWD010000001">
    <property type="protein sequence ID" value="MFC6591943.1"/>
    <property type="molecule type" value="Genomic_DNA"/>
</dbReference>
<protein>
    <recommendedName>
        <fullName evidence="6">Ribosomal RNA small subunit methyltransferase G</fullName>
        <ecNumber evidence="6">2.1.1.-</ecNumber>
    </recommendedName>
    <alternativeName>
        <fullName evidence="6">16S rRNA 7-methylguanosine methyltransferase</fullName>
        <shortName evidence="6">16S rRNA m7G methyltransferase</shortName>
    </alternativeName>
</protein>
<keyword evidence="2 6" id="KW-0698">rRNA processing</keyword>
<dbReference type="GO" id="GO:0008168">
    <property type="term" value="F:methyltransferase activity"/>
    <property type="evidence" value="ECO:0007669"/>
    <property type="project" value="UniProtKB-KW"/>
</dbReference>
<keyword evidence="3 6" id="KW-0489">Methyltransferase</keyword>
<comment type="subcellular location">
    <subcellularLocation>
        <location evidence="6">Cytoplasm</location>
    </subcellularLocation>
</comment>
<name>A0ABW1YCD3_9DEIO</name>
<sequence>MTLPQGLAPELQPEHQALLRSSGAEVADWDTALGQFGHLSALLLEASATTNLTALRNERDIVIKHFIDSLTCLRGGYLQGQLRVLDIGTGAGFPALPLAIAQPDLQITALDATRKKVDFVARAAGYLGLSQVTALAARAEDLGRAAEHREAYDRVVTRAVAALPVLAELALPFLAPGGLLLAQKADLSPEELDAGLRAAQEVGGEGVTVDRFHLPAGDARSLVIIRKVAPTPERYPRRAGMPAKQPLFWRAT</sequence>
<feature type="binding site" evidence="6">
    <location>
        <position position="93"/>
    </location>
    <ligand>
        <name>S-adenosyl-L-methionine</name>
        <dbReference type="ChEBI" id="CHEBI:59789"/>
    </ligand>
</feature>
<evidence type="ECO:0000256" key="1">
    <source>
        <dbReference type="ARBA" id="ARBA00022490"/>
    </source>
</evidence>
<evidence type="ECO:0000256" key="4">
    <source>
        <dbReference type="ARBA" id="ARBA00022679"/>
    </source>
</evidence>
<dbReference type="Pfam" id="PF02527">
    <property type="entry name" value="GidB"/>
    <property type="match status" value="1"/>
</dbReference>
<dbReference type="SUPFAM" id="SSF53335">
    <property type="entry name" value="S-adenosyl-L-methionine-dependent methyltransferases"/>
    <property type="match status" value="1"/>
</dbReference>
<evidence type="ECO:0000256" key="6">
    <source>
        <dbReference type="HAMAP-Rule" id="MF_00074"/>
    </source>
</evidence>
<accession>A0ABW1YCD3</accession>
<dbReference type="GO" id="GO:0032259">
    <property type="term" value="P:methylation"/>
    <property type="evidence" value="ECO:0007669"/>
    <property type="project" value="UniProtKB-KW"/>
</dbReference>
<dbReference type="EC" id="2.1.1.-" evidence="6"/>
<proteinExistence type="inferred from homology"/>
<evidence type="ECO:0000313" key="7">
    <source>
        <dbReference type="EMBL" id="MFC6591943.1"/>
    </source>
</evidence>
<dbReference type="InterPro" id="IPR003682">
    <property type="entry name" value="rRNA_ssu_MeTfrase_G"/>
</dbReference>
<keyword evidence="5 6" id="KW-0949">S-adenosyl-L-methionine</keyword>
<evidence type="ECO:0000256" key="3">
    <source>
        <dbReference type="ARBA" id="ARBA00022603"/>
    </source>
</evidence>
<dbReference type="Proteomes" id="UP001596297">
    <property type="component" value="Unassembled WGS sequence"/>
</dbReference>
<dbReference type="InterPro" id="IPR029063">
    <property type="entry name" value="SAM-dependent_MTases_sf"/>
</dbReference>
<dbReference type="Gene3D" id="3.40.50.150">
    <property type="entry name" value="Vaccinia Virus protein VP39"/>
    <property type="match status" value="1"/>
</dbReference>
<feature type="binding site" evidence="6">
    <location>
        <begin position="139"/>
        <end position="140"/>
    </location>
    <ligand>
        <name>S-adenosyl-L-methionine</name>
        <dbReference type="ChEBI" id="CHEBI:59789"/>
    </ligand>
</feature>
<feature type="binding site" evidence="6">
    <location>
        <begin position="111"/>
        <end position="113"/>
    </location>
    <ligand>
        <name>S-adenosyl-L-methionine</name>
        <dbReference type="ChEBI" id="CHEBI:59789"/>
    </ligand>
</feature>
<dbReference type="CDD" id="cd02440">
    <property type="entry name" value="AdoMet_MTases"/>
    <property type="match status" value="1"/>
</dbReference>
<comment type="caution">
    <text evidence="7">The sequence shown here is derived from an EMBL/GenBank/DDBJ whole genome shotgun (WGS) entry which is preliminary data.</text>
</comment>